<evidence type="ECO:0000313" key="1">
    <source>
        <dbReference type="EMBL" id="KAK4788687.1"/>
    </source>
</evidence>
<accession>A0AAN7R3S2</accession>
<reference evidence="1 2" key="1">
    <citation type="journal article" date="2023" name="Hortic Res">
        <title>Pangenome of water caltrop reveals structural variations and asymmetric subgenome divergence after allopolyploidization.</title>
        <authorList>
            <person name="Zhang X."/>
            <person name="Chen Y."/>
            <person name="Wang L."/>
            <person name="Yuan Y."/>
            <person name="Fang M."/>
            <person name="Shi L."/>
            <person name="Lu R."/>
            <person name="Comes H.P."/>
            <person name="Ma Y."/>
            <person name="Chen Y."/>
            <person name="Huang G."/>
            <person name="Zhou Y."/>
            <person name="Zheng Z."/>
            <person name="Qiu Y."/>
        </authorList>
    </citation>
    <scope>NUCLEOTIDE SEQUENCE [LARGE SCALE GENOMIC DNA]</scope>
    <source>
        <strain evidence="1">F231</strain>
    </source>
</reference>
<evidence type="ECO:0000313" key="2">
    <source>
        <dbReference type="Proteomes" id="UP001346149"/>
    </source>
</evidence>
<gene>
    <name evidence="1" type="ORF">SAY86_020006</name>
</gene>
<name>A0AAN7R3S2_TRANT</name>
<dbReference type="EMBL" id="JAXQNO010000011">
    <property type="protein sequence ID" value="KAK4788687.1"/>
    <property type="molecule type" value="Genomic_DNA"/>
</dbReference>
<protein>
    <submittedName>
        <fullName evidence="1">Uncharacterized protein</fullName>
    </submittedName>
</protein>
<comment type="caution">
    <text evidence="1">The sequence shown here is derived from an EMBL/GenBank/DDBJ whole genome shotgun (WGS) entry which is preliminary data.</text>
</comment>
<sequence>MTIYLFIGMEKKLCHTNLLLQNLPAMYSQRFGGDVEDLGNVNYIFKTENDNTQQRLIVVTYGYSLYKMNILAGIEDAGFISYNIEDPIIIFKILQSVSMILWMGEGWSYQSH</sequence>
<organism evidence="1 2">
    <name type="scientific">Trapa natans</name>
    <name type="common">Water chestnut</name>
    <dbReference type="NCBI Taxonomy" id="22666"/>
    <lineage>
        <taxon>Eukaryota</taxon>
        <taxon>Viridiplantae</taxon>
        <taxon>Streptophyta</taxon>
        <taxon>Embryophyta</taxon>
        <taxon>Tracheophyta</taxon>
        <taxon>Spermatophyta</taxon>
        <taxon>Magnoliopsida</taxon>
        <taxon>eudicotyledons</taxon>
        <taxon>Gunneridae</taxon>
        <taxon>Pentapetalae</taxon>
        <taxon>rosids</taxon>
        <taxon>malvids</taxon>
        <taxon>Myrtales</taxon>
        <taxon>Lythraceae</taxon>
        <taxon>Trapa</taxon>
    </lineage>
</organism>
<dbReference type="Proteomes" id="UP001346149">
    <property type="component" value="Unassembled WGS sequence"/>
</dbReference>
<dbReference type="AlphaFoldDB" id="A0AAN7R3S2"/>
<keyword evidence="2" id="KW-1185">Reference proteome</keyword>
<proteinExistence type="predicted"/>